<keyword evidence="3" id="KW-1185">Reference proteome</keyword>
<evidence type="ECO:0000256" key="1">
    <source>
        <dbReference type="SAM" id="MobiDB-lite"/>
    </source>
</evidence>
<dbReference type="OrthoDB" id="433924at2759"/>
<dbReference type="InterPro" id="IPR055274">
    <property type="entry name" value="SWO1"/>
</dbReference>
<dbReference type="PANTHER" id="PTHR48429">
    <property type="entry name" value="AGENET DOMAIN-CONTAINING PROTEIN"/>
    <property type="match status" value="1"/>
</dbReference>
<feature type="compositionally biased region" description="Low complexity" evidence="1">
    <location>
        <begin position="76"/>
        <end position="85"/>
    </location>
</feature>
<gene>
    <name evidence="2" type="ORF">CKAN_01886500</name>
</gene>
<proteinExistence type="predicted"/>
<organism evidence="2 3">
    <name type="scientific">Cinnamomum micranthum f. kanehirae</name>
    <dbReference type="NCBI Taxonomy" id="337451"/>
    <lineage>
        <taxon>Eukaryota</taxon>
        <taxon>Viridiplantae</taxon>
        <taxon>Streptophyta</taxon>
        <taxon>Embryophyta</taxon>
        <taxon>Tracheophyta</taxon>
        <taxon>Spermatophyta</taxon>
        <taxon>Magnoliopsida</taxon>
        <taxon>Magnoliidae</taxon>
        <taxon>Laurales</taxon>
        <taxon>Lauraceae</taxon>
        <taxon>Cinnamomum</taxon>
    </lineage>
</organism>
<name>A0A443PGA8_9MAGN</name>
<evidence type="ECO:0000313" key="2">
    <source>
        <dbReference type="EMBL" id="RWR89794.1"/>
    </source>
</evidence>
<feature type="region of interest" description="Disordered" evidence="1">
    <location>
        <begin position="35"/>
        <end position="85"/>
    </location>
</feature>
<dbReference type="STRING" id="337451.A0A443PGA8"/>
<dbReference type="PANTHER" id="PTHR48429:SF1">
    <property type="entry name" value="AGENET DOMAIN-CONTAINING PROTEIN"/>
    <property type="match status" value="1"/>
</dbReference>
<feature type="region of interest" description="Disordered" evidence="1">
    <location>
        <begin position="168"/>
        <end position="200"/>
    </location>
</feature>
<dbReference type="AlphaFoldDB" id="A0A443PGA8"/>
<dbReference type="EMBL" id="QPKB01000007">
    <property type="protein sequence ID" value="RWR89794.1"/>
    <property type="molecule type" value="Genomic_DNA"/>
</dbReference>
<sequence>MNVSKHYIEDRVATTSEGTDSVKFAKYLVPQGSLGWKNTSKVNIKGKRRPTDSKPKMLNSGKDPRIPSSSKHGQDGSSISIVSASSGSTEQDTLLNVKASVGHKEKYLEKSTHLGVHSFSNTLKAAEDPVFFSPQELDSGVQSFKKPSSSDKEVGGIEGKAAVAGRKLASDVEKGSSIPGKQIQDATEPRRSNRRIQPTSRLELVNSVPDGAYDLNQHVCLNEELLWSEPIGRAPEFLYHFKDSIAFTWQGCQNPTQKHIIFKRQYLCLRGRYWGWFLEKLIGLAGSFRKRKKDKTPLLSVVYMIVG</sequence>
<evidence type="ECO:0000313" key="3">
    <source>
        <dbReference type="Proteomes" id="UP000283530"/>
    </source>
</evidence>
<accession>A0A443PGA8</accession>
<comment type="caution">
    <text evidence="2">The sequence shown here is derived from an EMBL/GenBank/DDBJ whole genome shotgun (WGS) entry which is preliminary data.</text>
</comment>
<protein>
    <submittedName>
        <fullName evidence="2">Agenet-like domain-containing protein</fullName>
    </submittedName>
</protein>
<dbReference type="Proteomes" id="UP000283530">
    <property type="component" value="Unassembled WGS sequence"/>
</dbReference>
<reference evidence="2 3" key="1">
    <citation type="journal article" date="2019" name="Nat. Plants">
        <title>Stout camphor tree genome fills gaps in understanding of flowering plant genome evolution.</title>
        <authorList>
            <person name="Chaw S.M."/>
            <person name="Liu Y.C."/>
            <person name="Wu Y.W."/>
            <person name="Wang H.Y."/>
            <person name="Lin C.I."/>
            <person name="Wu C.S."/>
            <person name="Ke H.M."/>
            <person name="Chang L.Y."/>
            <person name="Hsu C.Y."/>
            <person name="Yang H.T."/>
            <person name="Sudianto E."/>
            <person name="Hsu M.H."/>
            <person name="Wu K.P."/>
            <person name="Wang L.N."/>
            <person name="Leebens-Mack J.H."/>
            <person name="Tsai I.J."/>
        </authorList>
    </citation>
    <scope>NUCLEOTIDE SEQUENCE [LARGE SCALE GENOMIC DNA]</scope>
    <source>
        <strain evidence="3">cv. Chaw 1501</strain>
        <tissue evidence="2">Young leaves</tissue>
    </source>
</reference>